<comment type="caution">
    <text evidence="1">The sequence shown here is derived from an EMBL/GenBank/DDBJ whole genome shotgun (WGS) entry which is preliminary data.</text>
</comment>
<dbReference type="Proteomes" id="UP001165121">
    <property type="component" value="Unassembled WGS sequence"/>
</dbReference>
<evidence type="ECO:0000313" key="2">
    <source>
        <dbReference type="Proteomes" id="UP001165121"/>
    </source>
</evidence>
<dbReference type="OrthoDB" id="409180at2759"/>
<protein>
    <submittedName>
        <fullName evidence="1">Unnamed protein product</fullName>
    </submittedName>
</protein>
<dbReference type="AlphaFoldDB" id="A0A9W6UDR3"/>
<gene>
    <name evidence="1" type="ORF">Pfra01_000668800</name>
</gene>
<name>A0A9W6UDR3_9STRA</name>
<sequence>MPQPVLDLGLLSKDAAGEESKFDDVMALQEEPVQVGAAGRVQSGRRCNDLWLLDHVPAAGRLDGDERGGRGAAAGGGPG</sequence>
<keyword evidence="2" id="KW-1185">Reference proteome</keyword>
<organism evidence="1 2">
    <name type="scientific">Phytophthora fragariaefolia</name>
    <dbReference type="NCBI Taxonomy" id="1490495"/>
    <lineage>
        <taxon>Eukaryota</taxon>
        <taxon>Sar</taxon>
        <taxon>Stramenopiles</taxon>
        <taxon>Oomycota</taxon>
        <taxon>Peronosporomycetes</taxon>
        <taxon>Peronosporales</taxon>
        <taxon>Peronosporaceae</taxon>
        <taxon>Phytophthora</taxon>
    </lineage>
</organism>
<evidence type="ECO:0000313" key="1">
    <source>
        <dbReference type="EMBL" id="GMF30302.1"/>
    </source>
</evidence>
<dbReference type="EMBL" id="BSXT01000572">
    <property type="protein sequence ID" value="GMF30302.1"/>
    <property type="molecule type" value="Genomic_DNA"/>
</dbReference>
<reference evidence="1" key="1">
    <citation type="submission" date="2023-04" db="EMBL/GenBank/DDBJ databases">
        <title>Phytophthora fragariaefolia NBRC 109709.</title>
        <authorList>
            <person name="Ichikawa N."/>
            <person name="Sato H."/>
            <person name="Tonouchi N."/>
        </authorList>
    </citation>
    <scope>NUCLEOTIDE SEQUENCE</scope>
    <source>
        <strain evidence="1">NBRC 109709</strain>
    </source>
</reference>
<proteinExistence type="predicted"/>
<accession>A0A9W6UDR3</accession>